<evidence type="ECO:0000256" key="7">
    <source>
        <dbReference type="SAM" id="MobiDB-lite"/>
    </source>
</evidence>
<dbReference type="PROSITE" id="PS00107">
    <property type="entry name" value="PROTEIN_KINASE_ATP"/>
    <property type="match status" value="1"/>
</dbReference>
<feature type="compositionally biased region" description="Polar residues" evidence="7">
    <location>
        <begin position="452"/>
        <end position="465"/>
    </location>
</feature>
<gene>
    <name evidence="9" type="ORF">FIBRA_00278</name>
</gene>
<protein>
    <recommendedName>
        <fullName evidence="8">Protein kinase domain-containing protein</fullName>
    </recommendedName>
</protein>
<dbReference type="STRING" id="599839.J7S5X4"/>
<feature type="compositionally biased region" description="Basic and acidic residues" evidence="7">
    <location>
        <begin position="466"/>
        <end position="508"/>
    </location>
</feature>
<feature type="compositionally biased region" description="Polar residues" evidence="7">
    <location>
        <begin position="962"/>
        <end position="991"/>
    </location>
</feature>
<dbReference type="RefSeq" id="XP_012177567.1">
    <property type="nucleotide sequence ID" value="XM_012322177.1"/>
</dbReference>
<evidence type="ECO:0000256" key="5">
    <source>
        <dbReference type="ARBA" id="ARBA00022840"/>
    </source>
</evidence>
<evidence type="ECO:0000256" key="4">
    <source>
        <dbReference type="ARBA" id="ARBA00022777"/>
    </source>
</evidence>
<feature type="compositionally biased region" description="Basic residues" evidence="7">
    <location>
        <begin position="168"/>
        <end position="177"/>
    </location>
</feature>
<feature type="region of interest" description="Disordered" evidence="7">
    <location>
        <begin position="1147"/>
        <end position="1169"/>
    </location>
</feature>
<dbReference type="EMBL" id="HE796875">
    <property type="protein sequence ID" value="CCL98284.1"/>
    <property type="molecule type" value="Genomic_DNA"/>
</dbReference>
<evidence type="ECO:0000256" key="1">
    <source>
        <dbReference type="ARBA" id="ARBA00006529"/>
    </source>
</evidence>
<feature type="compositionally biased region" description="Polar residues" evidence="7">
    <location>
        <begin position="691"/>
        <end position="713"/>
    </location>
</feature>
<sequence length="1455" mass="159044">MSDDTRSALPPNRKPRPRILVVNNPSPERSSSDDEHGQASSSQPAPNNYHFRPLPSPSHAIIGDRSQSSSAPHIPPPLTTIIPEQRHCYPSSRSNPSNPALSSPSSTSSPAFESTPPPSTPGQSLPPVDLSGEGTIRQDTTILQTQDRSDGTPPSTSRHIKFPNLKSHLQRSGHGRRSSNNSRPSSSPTTSTPDCYAPHSNLVYSTNPNESIILFVTKDSENFSKVDVSGAMTPAFIRECIFSKLQIPDEEQLRHSIYRTEIEGYAIGEALTDEQLFDLYRAQGDDKGSLKLLVAHSAAPVHEPSHDPILVSPTVFTVPPPVLPPHGLYPLHPVRKRSRSRHGSQSSASEQLLQEAVTGYEASGSDDLDHPDWEARRRLPQSRLTHTVPHRPQSPNGMHSPDLTFPYATAESPQMGADTPRGLVPTAPLVLPPEKTQYSERGLRRTIPSVVSPDSATSDTITSPSERPRRAQQEKEEGDRQDRERSKRRDGQSRKDGGIRRGKNHFEVSVDGWTMVPGDLPVSNYAGGRPTTPQERSPRYGASPRFNPILRSAAASGGSGESRSHSKKLQGRQVPPTWAVTWKEPVGPGKAESKPQSPSVLRTLKSFNDLRSASKQQQQSPPHPPSLVPGRTRPSQPAPPLVTRPSTGGSNGMSGTTAQATSSKSTTEVTPTVHIDSSRDISVARSYGTRGVTSPLYSTSRGLVSPGYSPSQSFGGGVVGLSSLPDQEPIPRPHSALDDRGSTLPRQQRTHPNPKASDSTPDISTAVSSHAPSHSYSSPSASARNGLYRDDGVPTLSRPIPVPRTEQRIEFPNGSSSPSKHLRRGPRTPPRSPAVSSTQYDGRDNEMRMVGSPPIKQEPSLISPGRGIIEEDGASEAIATTRRDEFSHWASLIDENAMEGTLKPWSASVKSPPSQSSSSHQPSSSDYTTSSTLINSTNMPDDDESDCDDDLWAKKPDRAGESHQNSRQQTPADTSKSTTRPPIPQLSTENLSPRLPGKYDTSRTPPSNFPAPPDYIPQPFPLSRATKRPYASSGTSLKHQGARTSRFENEYDYTWAPRPPPEDVLERLEEYFPEHDLDRPVIEMSSGGSSPISAENPIPTPQRFKHKKSIRVVAEEHKNRTSRLGSSSVTAALRKRNTKLWGSRLEEVTSEQARSDLSSVPSDSSPASSATPIFRWVRGELIGKGTYGKVYLALNATTGEMIAVKQVELPRTASDKSDSRQVTVVEALKLESETLKDLDHSNIVQYLGFEETPTFLSIFLEYVPGGSIASCLRKYGKFDEQVTKSFTGQILAGLEYLHSQGILHRDLKADNILVETSGVCKISDFGISKRTDDINNAGAYTAMQGTVFWMAPEVINSQQGGYNSKIDIWSVGCVVYEMWTGQRPWNGREAMAVLLHLYQTKQGPPVPPDIQLSPLADDFRQKCFAMDPDQRPPATELQKHPYLELQPGWVFNGFK</sequence>
<keyword evidence="10" id="KW-1185">Reference proteome</keyword>
<dbReference type="HOGENOM" id="CLU_004980_0_0_1"/>
<dbReference type="PROSITE" id="PS00108">
    <property type="entry name" value="PROTEIN_KINASE_ST"/>
    <property type="match status" value="1"/>
</dbReference>
<dbReference type="InterPro" id="IPR050538">
    <property type="entry name" value="MAP_kinase_kinase_kinase"/>
</dbReference>
<feature type="compositionally biased region" description="Basic and acidic residues" evidence="7">
    <location>
        <begin position="729"/>
        <end position="741"/>
    </location>
</feature>
<dbReference type="PROSITE" id="PS50011">
    <property type="entry name" value="PROTEIN_KINASE_DOM"/>
    <property type="match status" value="1"/>
</dbReference>
<evidence type="ECO:0000256" key="6">
    <source>
        <dbReference type="PROSITE-ProRule" id="PRU10141"/>
    </source>
</evidence>
<keyword evidence="3 6" id="KW-0547">Nucleotide-binding</keyword>
<dbReference type="SUPFAM" id="SSF56112">
    <property type="entry name" value="Protein kinase-like (PK-like)"/>
    <property type="match status" value="1"/>
</dbReference>
<evidence type="ECO:0000313" key="10">
    <source>
        <dbReference type="Proteomes" id="UP000006352"/>
    </source>
</evidence>
<dbReference type="OrthoDB" id="266718at2759"/>
<feature type="region of interest" description="Disordered" evidence="7">
    <location>
        <begin position="1"/>
        <end position="195"/>
    </location>
</feature>
<dbReference type="PANTHER" id="PTHR48016">
    <property type="entry name" value="MAP KINASE KINASE KINASE SSK2-RELATED-RELATED"/>
    <property type="match status" value="1"/>
</dbReference>
<dbReference type="SMART" id="SM00220">
    <property type="entry name" value="S_TKc"/>
    <property type="match status" value="1"/>
</dbReference>
<feature type="compositionally biased region" description="Polar residues" evidence="7">
    <location>
        <begin position="594"/>
        <end position="611"/>
    </location>
</feature>
<feature type="compositionally biased region" description="Pro residues" evidence="7">
    <location>
        <begin position="1007"/>
        <end position="1020"/>
    </location>
</feature>
<name>J7S5X4_9APHY</name>
<dbReference type="FunFam" id="1.10.510.10:FF:000182">
    <property type="entry name" value="MAP kinase kinase kinase mkh1"/>
    <property type="match status" value="1"/>
</dbReference>
<keyword evidence="4" id="KW-0418">Kinase</keyword>
<feature type="compositionally biased region" description="Acidic residues" evidence="7">
    <location>
        <begin position="940"/>
        <end position="950"/>
    </location>
</feature>
<feature type="compositionally biased region" description="Low complexity" evidence="7">
    <location>
        <begin position="90"/>
        <end position="114"/>
    </location>
</feature>
<feature type="binding site" evidence="6">
    <location>
        <position position="1205"/>
    </location>
    <ligand>
        <name>ATP</name>
        <dbReference type="ChEBI" id="CHEBI:30616"/>
    </ligand>
</feature>
<feature type="compositionally biased region" description="Polar residues" evidence="7">
    <location>
        <begin position="744"/>
        <end position="767"/>
    </location>
</feature>
<feature type="compositionally biased region" description="Low complexity" evidence="7">
    <location>
        <begin position="768"/>
        <end position="783"/>
    </location>
</feature>
<feature type="compositionally biased region" description="Polar residues" evidence="7">
    <location>
        <begin position="137"/>
        <end position="157"/>
    </location>
</feature>
<feature type="compositionally biased region" description="Low complexity" evidence="7">
    <location>
        <begin position="178"/>
        <end position="193"/>
    </location>
</feature>
<dbReference type="GO" id="GO:0000196">
    <property type="term" value="P:cell integrity MAPK cascade"/>
    <property type="evidence" value="ECO:0007669"/>
    <property type="project" value="UniProtKB-ARBA"/>
</dbReference>
<feature type="region of interest" description="Disordered" evidence="7">
    <location>
        <begin position="903"/>
        <end position="1046"/>
    </location>
</feature>
<feature type="compositionally biased region" description="Low complexity" evidence="7">
    <location>
        <begin position="1155"/>
        <end position="1169"/>
    </location>
</feature>
<dbReference type="InterPro" id="IPR000719">
    <property type="entry name" value="Prot_kinase_dom"/>
</dbReference>
<feature type="compositionally biased region" description="Low complexity" evidence="7">
    <location>
        <begin position="906"/>
        <end position="932"/>
    </location>
</feature>
<dbReference type="Gene3D" id="1.10.510.10">
    <property type="entry name" value="Transferase(Phosphotransferase) domain 1"/>
    <property type="match status" value="1"/>
</dbReference>
<evidence type="ECO:0000256" key="3">
    <source>
        <dbReference type="ARBA" id="ARBA00022741"/>
    </source>
</evidence>
<dbReference type="FunFam" id="3.30.200.20:FF:000387">
    <property type="entry name" value="Serine/threonine-protein kinase STE11"/>
    <property type="match status" value="1"/>
</dbReference>
<dbReference type="InterPro" id="IPR008271">
    <property type="entry name" value="Ser/Thr_kinase_AS"/>
</dbReference>
<feature type="region of interest" description="Disordered" evidence="7">
    <location>
        <begin position="379"/>
        <end position="880"/>
    </location>
</feature>
<keyword evidence="2" id="KW-0808">Transferase</keyword>
<dbReference type="InterPro" id="IPR011009">
    <property type="entry name" value="Kinase-like_dom_sf"/>
</dbReference>
<reference evidence="9 10" key="1">
    <citation type="journal article" date="2012" name="Appl. Environ. Microbiol.">
        <title>Short-read sequencing for genomic analysis of the brown rot fungus Fibroporia radiculosa.</title>
        <authorList>
            <person name="Tang J.D."/>
            <person name="Perkins A.D."/>
            <person name="Sonstegard T.S."/>
            <person name="Schroeder S.G."/>
            <person name="Burgess S.C."/>
            <person name="Diehl S.V."/>
        </authorList>
    </citation>
    <scope>NUCLEOTIDE SEQUENCE [LARGE SCALE GENOMIC DNA]</scope>
    <source>
        <strain evidence="9 10">TFFH 294</strain>
    </source>
</reference>
<evidence type="ECO:0000313" key="9">
    <source>
        <dbReference type="EMBL" id="CCL98284.1"/>
    </source>
</evidence>
<evidence type="ECO:0000259" key="8">
    <source>
        <dbReference type="PROSITE" id="PS50011"/>
    </source>
</evidence>
<proteinExistence type="inferred from homology"/>
<keyword evidence="5 6" id="KW-0067">ATP-binding</keyword>
<feature type="domain" description="Protein kinase" evidence="8">
    <location>
        <begin position="1176"/>
        <end position="1443"/>
    </location>
</feature>
<dbReference type="GeneID" id="24093195"/>
<dbReference type="GO" id="GO:0004709">
    <property type="term" value="F:MAP kinase kinase kinase activity"/>
    <property type="evidence" value="ECO:0007669"/>
    <property type="project" value="UniProtKB-ARBA"/>
</dbReference>
<feature type="compositionally biased region" description="Basic residues" evidence="7">
    <location>
        <begin position="333"/>
        <end position="342"/>
    </location>
</feature>
<dbReference type="Proteomes" id="UP000006352">
    <property type="component" value="Unassembled WGS sequence"/>
</dbReference>
<dbReference type="InParanoid" id="J7S5X4"/>
<feature type="compositionally biased region" description="Low complexity" evidence="7">
    <location>
        <begin position="653"/>
        <end position="667"/>
    </location>
</feature>
<feature type="compositionally biased region" description="Basic and acidic residues" evidence="7">
    <location>
        <begin position="951"/>
        <end position="961"/>
    </location>
</feature>
<organism evidence="9 10">
    <name type="scientific">Fibroporia radiculosa</name>
    <dbReference type="NCBI Taxonomy" id="599839"/>
    <lineage>
        <taxon>Eukaryota</taxon>
        <taxon>Fungi</taxon>
        <taxon>Dikarya</taxon>
        <taxon>Basidiomycota</taxon>
        <taxon>Agaricomycotina</taxon>
        <taxon>Agaricomycetes</taxon>
        <taxon>Polyporales</taxon>
        <taxon>Fibroporiaceae</taxon>
        <taxon>Fibroporia</taxon>
    </lineage>
</organism>
<evidence type="ECO:0000256" key="2">
    <source>
        <dbReference type="ARBA" id="ARBA00022679"/>
    </source>
</evidence>
<dbReference type="PANTHER" id="PTHR48016:SF48">
    <property type="entry name" value="SERINE_THREONINE-PROTEIN KINASE BCK1_SLK1_SSP31"/>
    <property type="match status" value="1"/>
</dbReference>
<feature type="region of interest" description="Disordered" evidence="7">
    <location>
        <begin position="329"/>
        <end position="350"/>
    </location>
</feature>
<dbReference type="GO" id="GO:0005524">
    <property type="term" value="F:ATP binding"/>
    <property type="evidence" value="ECO:0007669"/>
    <property type="project" value="UniProtKB-UniRule"/>
</dbReference>
<dbReference type="InterPro" id="IPR017441">
    <property type="entry name" value="Protein_kinase_ATP_BS"/>
</dbReference>
<accession>J7S5X4</accession>
<comment type="similarity">
    <text evidence="1">Belongs to the protein kinase superfamily. STE Ser/Thr protein kinase family. MAP kinase kinase kinase subfamily.</text>
</comment>
<dbReference type="Pfam" id="PF00069">
    <property type="entry name" value="Pkinase"/>
    <property type="match status" value="1"/>
</dbReference>